<evidence type="ECO:0000259" key="2">
    <source>
        <dbReference type="PROSITE" id="PS50249"/>
    </source>
</evidence>
<feature type="domain" description="MPN" evidence="2">
    <location>
        <begin position="1"/>
        <end position="69"/>
    </location>
</feature>
<accession>A0A450XAG9</accession>
<dbReference type="GO" id="GO:0008237">
    <property type="term" value="F:metallopeptidase activity"/>
    <property type="evidence" value="ECO:0007669"/>
    <property type="project" value="UniProtKB-KW"/>
</dbReference>
<protein>
    <submittedName>
        <fullName evidence="3">DNA repair protein RadC</fullName>
    </submittedName>
</protein>
<name>A0A450XAG9_9GAMM</name>
<dbReference type="Gene3D" id="3.40.140.10">
    <property type="entry name" value="Cytidine Deaminase, domain 2"/>
    <property type="match status" value="1"/>
</dbReference>
<dbReference type="Pfam" id="PF04002">
    <property type="entry name" value="RadC"/>
    <property type="match status" value="1"/>
</dbReference>
<keyword evidence="1" id="KW-0378">Hydrolase</keyword>
<evidence type="ECO:0000313" key="3">
    <source>
        <dbReference type="EMBL" id="VFK26312.1"/>
    </source>
</evidence>
<evidence type="ECO:0000256" key="1">
    <source>
        <dbReference type="ARBA" id="ARBA00023049"/>
    </source>
</evidence>
<evidence type="ECO:0000313" key="4">
    <source>
        <dbReference type="EMBL" id="VFK35624.1"/>
    </source>
</evidence>
<sequence length="89" mass="10136">MEILRVSVLKNAVSVILVHNHPAENVTPSDADKDLTDRRILGRILHIPVFGCFRYHNLGWSMTYYSIALYLAPDGMLDFVYPFIVGVCR</sequence>
<reference evidence="3" key="1">
    <citation type="submission" date="2019-02" db="EMBL/GenBank/DDBJ databases">
        <authorList>
            <person name="Gruber-Vodicka R. H."/>
            <person name="Seah K. B. B."/>
        </authorList>
    </citation>
    <scope>NUCLEOTIDE SEQUENCE</scope>
    <source>
        <strain evidence="3">BECK_BZ197</strain>
        <strain evidence="4">BECK_BZ199</strain>
    </source>
</reference>
<proteinExistence type="predicted"/>
<gene>
    <name evidence="3" type="ORF">BECKMB1821G_GA0114241_10201</name>
    <name evidence="4" type="ORF">BECKMB1821I_GA0114274_11331</name>
</gene>
<dbReference type="InterPro" id="IPR025657">
    <property type="entry name" value="RadC_JAB"/>
</dbReference>
<dbReference type="EMBL" id="CAADFQ010000133">
    <property type="protein sequence ID" value="VFK35624.1"/>
    <property type="molecule type" value="Genomic_DNA"/>
</dbReference>
<dbReference type="InterPro" id="IPR037518">
    <property type="entry name" value="MPN"/>
</dbReference>
<dbReference type="AlphaFoldDB" id="A0A450XAG9"/>
<dbReference type="PROSITE" id="PS50249">
    <property type="entry name" value="MPN"/>
    <property type="match status" value="1"/>
</dbReference>
<dbReference type="EMBL" id="CAADFO010000020">
    <property type="protein sequence ID" value="VFK26312.1"/>
    <property type="molecule type" value="Genomic_DNA"/>
</dbReference>
<keyword evidence="1" id="KW-0482">Metalloprotease</keyword>
<organism evidence="3">
    <name type="scientific">Candidatus Kentrum sp. MB</name>
    <dbReference type="NCBI Taxonomy" id="2138164"/>
    <lineage>
        <taxon>Bacteria</taxon>
        <taxon>Pseudomonadati</taxon>
        <taxon>Pseudomonadota</taxon>
        <taxon>Gammaproteobacteria</taxon>
        <taxon>Candidatus Kentrum</taxon>
    </lineage>
</organism>
<keyword evidence="1" id="KW-0645">Protease</keyword>